<evidence type="ECO:0000256" key="8">
    <source>
        <dbReference type="SAM" id="MobiDB-lite"/>
    </source>
</evidence>
<protein>
    <recommendedName>
        <fullName evidence="1">site-specific DNA-methyltransferase (adenine-specific)</fullName>
        <ecNumber evidence="1">2.1.1.72</ecNumber>
    </recommendedName>
</protein>
<feature type="region of interest" description="Disordered" evidence="8">
    <location>
        <begin position="613"/>
        <end position="671"/>
    </location>
</feature>
<feature type="domain" description="Type II methyltransferase M.TaqI-like" evidence="9">
    <location>
        <begin position="212"/>
        <end position="356"/>
    </location>
</feature>
<dbReference type="GO" id="GO:0003677">
    <property type="term" value="F:DNA binding"/>
    <property type="evidence" value="ECO:0007669"/>
    <property type="project" value="UniProtKB-KW"/>
</dbReference>
<keyword evidence="2" id="KW-0489">Methyltransferase</keyword>
<dbReference type="EMBL" id="AEMG01000003">
    <property type="protein sequence ID" value="EFW93449.1"/>
    <property type="molecule type" value="Genomic_DNA"/>
</dbReference>
<evidence type="ECO:0000256" key="5">
    <source>
        <dbReference type="ARBA" id="ARBA00022747"/>
    </source>
</evidence>
<feature type="compositionally biased region" description="Basic and acidic residues" evidence="8">
    <location>
        <begin position="646"/>
        <end position="658"/>
    </location>
</feature>
<dbReference type="InterPro" id="IPR025931">
    <property type="entry name" value="TaqI_C"/>
</dbReference>
<comment type="caution">
    <text evidence="11">The sequence shown here is derived from an EMBL/GenBank/DDBJ whole genome shotgun (WGS) entry which is preliminary data.</text>
</comment>
<dbReference type="eggNOG" id="arCOG04814">
    <property type="taxonomic scope" value="Archaea"/>
</dbReference>
<dbReference type="GO" id="GO:0009007">
    <property type="term" value="F:site-specific DNA-methyltransferase (adenine-specific) activity"/>
    <property type="evidence" value="ECO:0007669"/>
    <property type="project" value="UniProtKB-EC"/>
</dbReference>
<reference evidence="11 12" key="1">
    <citation type="journal article" date="2014" name="ISME J.">
        <title>Trehalose/2-sulfotrehalose biosynthesis and glycine-betaine uptake are widely spread mechanisms for osmoadaptation in the Halobacteriales.</title>
        <authorList>
            <person name="Youssef N.H."/>
            <person name="Savage-Ashlock K.N."/>
            <person name="McCully A.L."/>
            <person name="Luedtke B."/>
            <person name="Shaw E.I."/>
            <person name="Hoff W.D."/>
            <person name="Elshahed M.S."/>
        </authorList>
    </citation>
    <scope>NUCLEOTIDE SEQUENCE [LARGE SCALE GENOMIC DNA]</scope>
    <source>
        <strain evidence="11 12">DX253</strain>
    </source>
</reference>
<accession>E7QPN3</accession>
<dbReference type="EC" id="2.1.1.72" evidence="1"/>
<comment type="catalytic activity">
    <reaction evidence="7">
        <text>a 2'-deoxyadenosine in DNA + S-adenosyl-L-methionine = an N(6)-methyl-2'-deoxyadenosine in DNA + S-adenosyl-L-homocysteine + H(+)</text>
        <dbReference type="Rhea" id="RHEA:15197"/>
        <dbReference type="Rhea" id="RHEA-COMP:12418"/>
        <dbReference type="Rhea" id="RHEA-COMP:12419"/>
        <dbReference type="ChEBI" id="CHEBI:15378"/>
        <dbReference type="ChEBI" id="CHEBI:57856"/>
        <dbReference type="ChEBI" id="CHEBI:59789"/>
        <dbReference type="ChEBI" id="CHEBI:90615"/>
        <dbReference type="ChEBI" id="CHEBI:90616"/>
        <dbReference type="EC" id="2.1.1.72"/>
    </reaction>
</comment>
<dbReference type="InterPro" id="IPR029063">
    <property type="entry name" value="SAM-dependent_MTases_sf"/>
</dbReference>
<dbReference type="GO" id="GO:0009307">
    <property type="term" value="P:DNA restriction-modification system"/>
    <property type="evidence" value="ECO:0007669"/>
    <property type="project" value="UniProtKB-KW"/>
</dbReference>
<evidence type="ECO:0000259" key="10">
    <source>
        <dbReference type="Pfam" id="PF12950"/>
    </source>
</evidence>
<keyword evidence="3" id="KW-0808">Transferase</keyword>
<dbReference type="Pfam" id="PF12950">
    <property type="entry name" value="TaqI_C"/>
    <property type="match status" value="1"/>
</dbReference>
<evidence type="ECO:0000256" key="4">
    <source>
        <dbReference type="ARBA" id="ARBA00022691"/>
    </source>
</evidence>
<dbReference type="PATRIC" id="fig|797209.4.peg.689"/>
<dbReference type="Gene3D" id="3.40.50.150">
    <property type="entry name" value="Vaccinia Virus protein VP39"/>
    <property type="match status" value="1"/>
</dbReference>
<dbReference type="PANTHER" id="PTHR33841:SF1">
    <property type="entry name" value="DNA METHYLTRANSFERASE A"/>
    <property type="match status" value="1"/>
</dbReference>
<dbReference type="InterPro" id="IPR011639">
    <property type="entry name" value="MethylTrfase_TaqI-like_dom"/>
</dbReference>
<sequence length="816" mass="90281">MAGVVKLMTRHRGAAAGATESVDETVRRALELATDELLVTLEPTAAGPELAFDAALVGVFDRLVTEFAAARDRDRPPFAKGPELRDERVRFDSLSEDANERLHALLDSLAYDSLSFRRLGGAYERSLDYVPEMEDGGIRLTGDATRRVSAGAYYTPNEVVEYAVSRALHGREDARVIDPAMGSGNFLTCAIDRLAESRDEQSERARQFVAENRIFGVDVDPLAVELARSAVWFETGVWPDDTLVVGDALASNPEWMDVAGFDGDGFDAVVGNPPYVRSRHLPAERKDDLRERYDTVTGSFDLYVPFVERMAELGGRVSCIVPNKWTTARYGRPLRNRLLDEHRLVELLDVSNGTVFPDASVYPLVLTFDSGGGPTEEISIRRGESSDGTEETAETTLSRSFVDALGDRVIPVGIDPSFGSLAERLVREFDELGAHVDMTEGIHTGNVREKLVVDEPGPDCEKVVGGGDVSRYRLEWDGDWVRFDPSLIGDGEYGALRDRTVFDGEKLLLRDISDRPVATYDDAGTYALNTLFSVRSRPRSDLPLRYLLAVINATVSACWFQQVYGGTHVSGGYLRFKPMFANRLPIPDGEGERDELVALTERLERLREARADIEIRLPGGDGDEDEEDGSPEGDEGPEEDEGEGDDGPRLGDLVRRVGTDSPLAETTTTRDGLRVGNVSVERGVDELVFSATARYRPAEERATDTWGFAETEPIRALVFEADGREEWRDVLPWYVPRHVESDGFTEEARKTISPLDRLESIRLPSLETATAFAERCRSAAQVDAKIERTDAEIDRLVSRAYGLSADEIELVERLVN</sequence>
<dbReference type="PANTHER" id="PTHR33841">
    <property type="entry name" value="DNA METHYLTRANSFERASE YEEA-RELATED"/>
    <property type="match status" value="1"/>
</dbReference>
<keyword evidence="4" id="KW-0949">S-adenosyl-L-methionine</keyword>
<feature type="compositionally biased region" description="Acidic residues" evidence="8">
    <location>
        <begin position="621"/>
        <end position="645"/>
    </location>
</feature>
<evidence type="ECO:0000256" key="2">
    <source>
        <dbReference type="ARBA" id="ARBA00022603"/>
    </source>
</evidence>
<feature type="domain" description="TaqI-like C-terminal specificity" evidence="10">
    <location>
        <begin position="463"/>
        <end position="586"/>
    </location>
</feature>
<dbReference type="eggNOG" id="arCOG02635">
    <property type="taxonomic scope" value="Archaea"/>
</dbReference>
<evidence type="ECO:0000256" key="7">
    <source>
        <dbReference type="ARBA" id="ARBA00047942"/>
    </source>
</evidence>
<evidence type="ECO:0000259" key="9">
    <source>
        <dbReference type="Pfam" id="PF07669"/>
    </source>
</evidence>
<evidence type="ECO:0000256" key="6">
    <source>
        <dbReference type="ARBA" id="ARBA00023125"/>
    </source>
</evidence>
<dbReference type="InterPro" id="IPR050953">
    <property type="entry name" value="N4_N6_ade-DNA_methylase"/>
</dbReference>
<dbReference type="AlphaFoldDB" id="E7QPN3"/>
<name>E7QPN3_HALPU</name>
<evidence type="ECO:0000313" key="11">
    <source>
        <dbReference type="EMBL" id="EFW93449.1"/>
    </source>
</evidence>
<dbReference type="PRINTS" id="PR00507">
    <property type="entry name" value="N12N6MTFRASE"/>
</dbReference>
<evidence type="ECO:0000313" key="12">
    <source>
        <dbReference type="Proteomes" id="UP000003751"/>
    </source>
</evidence>
<organism evidence="11 12">
    <name type="scientific">Haladaptatus paucihalophilus DX253</name>
    <dbReference type="NCBI Taxonomy" id="797209"/>
    <lineage>
        <taxon>Archaea</taxon>
        <taxon>Methanobacteriati</taxon>
        <taxon>Methanobacteriota</taxon>
        <taxon>Stenosarchaea group</taxon>
        <taxon>Halobacteria</taxon>
        <taxon>Halobacteriales</taxon>
        <taxon>Haladaptataceae</taxon>
        <taxon>Haladaptatus</taxon>
    </lineage>
</organism>
<dbReference type="Pfam" id="PF07669">
    <property type="entry name" value="Eco57I"/>
    <property type="match status" value="1"/>
</dbReference>
<dbReference type="SUPFAM" id="SSF53335">
    <property type="entry name" value="S-adenosyl-L-methionine-dependent methyltransferases"/>
    <property type="match status" value="1"/>
</dbReference>
<dbReference type="GO" id="GO:0032259">
    <property type="term" value="P:methylation"/>
    <property type="evidence" value="ECO:0007669"/>
    <property type="project" value="UniProtKB-KW"/>
</dbReference>
<gene>
    <name evidence="11" type="ORF">ZOD2009_03522</name>
</gene>
<keyword evidence="6" id="KW-0238">DNA-binding</keyword>
<dbReference type="Proteomes" id="UP000003751">
    <property type="component" value="Unassembled WGS sequence"/>
</dbReference>
<evidence type="ECO:0000256" key="3">
    <source>
        <dbReference type="ARBA" id="ARBA00022679"/>
    </source>
</evidence>
<evidence type="ECO:0000256" key="1">
    <source>
        <dbReference type="ARBA" id="ARBA00011900"/>
    </source>
</evidence>
<dbReference type="STRING" id="797209.GCA_000376445_03622"/>
<dbReference type="PROSITE" id="PS00092">
    <property type="entry name" value="N6_MTASE"/>
    <property type="match status" value="1"/>
</dbReference>
<dbReference type="InterPro" id="IPR002052">
    <property type="entry name" value="DNA_methylase_N6_adenine_CS"/>
</dbReference>
<proteinExistence type="predicted"/>
<keyword evidence="5" id="KW-0680">Restriction system</keyword>